<comment type="subcellular location">
    <subcellularLocation>
        <location evidence="9">Cytoplasm</location>
    </subcellularLocation>
</comment>
<dbReference type="InterPro" id="IPR008971">
    <property type="entry name" value="HSP40/DnaJ_pept-bd"/>
</dbReference>
<dbReference type="FunFam" id="1.10.287.110:FF:000034">
    <property type="entry name" value="Chaperone protein DnaJ"/>
    <property type="match status" value="1"/>
</dbReference>
<feature type="binding site" evidence="9">
    <location>
        <position position="192"/>
    </location>
    <ligand>
        <name>Zn(2+)</name>
        <dbReference type="ChEBI" id="CHEBI:29105"/>
        <label>1</label>
    </ligand>
</feature>
<dbReference type="GO" id="GO:0031072">
    <property type="term" value="F:heat shock protein binding"/>
    <property type="evidence" value="ECO:0007669"/>
    <property type="project" value="InterPro"/>
</dbReference>
<dbReference type="SUPFAM" id="SSF57938">
    <property type="entry name" value="DnaJ/Hsp40 cysteine-rich domain"/>
    <property type="match status" value="1"/>
</dbReference>
<evidence type="ECO:0000256" key="8">
    <source>
        <dbReference type="ARBA" id="ARBA00023186"/>
    </source>
</evidence>
<keyword evidence="5 9" id="KW-0863">Zinc-finger</keyword>
<dbReference type="InterPro" id="IPR001305">
    <property type="entry name" value="HSP_DnaJ_Cys-rich_dom"/>
</dbReference>
<feature type="binding site" evidence="9">
    <location>
        <position position="140"/>
    </location>
    <ligand>
        <name>Zn(2+)</name>
        <dbReference type="ChEBI" id="CHEBI:29105"/>
        <label>1</label>
    </ligand>
</feature>
<dbReference type="InterPro" id="IPR036869">
    <property type="entry name" value="J_dom_sf"/>
</dbReference>
<dbReference type="GO" id="GO:0051082">
    <property type="term" value="F:unfolded protein binding"/>
    <property type="evidence" value="ECO:0007669"/>
    <property type="project" value="UniProtKB-UniRule"/>
</dbReference>
<feature type="binding site" evidence="9">
    <location>
        <position position="156"/>
    </location>
    <ligand>
        <name>Zn(2+)</name>
        <dbReference type="ChEBI" id="CHEBI:29105"/>
        <label>2</label>
    </ligand>
</feature>
<evidence type="ECO:0000256" key="10">
    <source>
        <dbReference type="PROSITE-ProRule" id="PRU00546"/>
    </source>
</evidence>
<accession>A0A3D8IRN0</accession>
<dbReference type="InterPro" id="IPR012724">
    <property type="entry name" value="DnaJ"/>
</dbReference>
<dbReference type="GO" id="GO:0005737">
    <property type="term" value="C:cytoplasm"/>
    <property type="evidence" value="ECO:0007669"/>
    <property type="project" value="UniProtKB-SubCell"/>
</dbReference>
<comment type="function">
    <text evidence="9">Participates actively in the response to hyperosmotic and heat shock by preventing the aggregation of stress-denatured proteins and by disaggregating proteins, also in an autonomous, DnaK-independent fashion. Unfolded proteins bind initially to DnaJ; upon interaction with the DnaJ-bound protein, DnaK hydrolyzes its bound ATP, resulting in the formation of a stable complex. GrpE releases ADP from DnaK; ATP binding to DnaK triggers the release of the substrate protein, thus completing the reaction cycle. Several rounds of ATP-dependent interactions between DnaJ, DnaK and GrpE are required for fully efficient folding. Also involved, together with DnaK and GrpE, in the DNA replication of plasmids through activation of initiation proteins.</text>
</comment>
<keyword evidence="14" id="KW-1185">Reference proteome</keyword>
<protein>
    <recommendedName>
        <fullName evidence="9">Chaperone protein DnaJ</fullName>
    </recommendedName>
</protein>
<evidence type="ECO:0000256" key="2">
    <source>
        <dbReference type="ARBA" id="ARBA00022705"/>
    </source>
</evidence>
<reference evidence="13 14" key="1">
    <citation type="submission" date="2018-04" db="EMBL/GenBank/DDBJ databases">
        <title>Novel Campyloabacter and Helicobacter Species and Strains.</title>
        <authorList>
            <person name="Mannion A.J."/>
            <person name="Shen Z."/>
            <person name="Fox J.G."/>
        </authorList>
    </citation>
    <scope>NUCLEOTIDE SEQUENCE [LARGE SCALE GENOMIC DNA]</scope>
    <source>
        <strain evidence="13 14">MIT 12-6600</strain>
    </source>
</reference>
<keyword evidence="4 9" id="KW-0677">Repeat</keyword>
<evidence type="ECO:0000259" key="12">
    <source>
        <dbReference type="PROSITE" id="PS51188"/>
    </source>
</evidence>
<dbReference type="NCBIfam" id="NF008035">
    <property type="entry name" value="PRK10767.1"/>
    <property type="match status" value="1"/>
</dbReference>
<dbReference type="InterPro" id="IPR018253">
    <property type="entry name" value="DnaJ_domain_CS"/>
</dbReference>
<evidence type="ECO:0000256" key="9">
    <source>
        <dbReference type="HAMAP-Rule" id="MF_01152"/>
    </source>
</evidence>
<evidence type="ECO:0000313" key="14">
    <source>
        <dbReference type="Proteomes" id="UP000256514"/>
    </source>
</evidence>
<dbReference type="Pfam" id="PF01556">
    <property type="entry name" value="DnaJ_C"/>
    <property type="match status" value="1"/>
</dbReference>
<keyword evidence="3 9" id="KW-0479">Metal-binding</keyword>
<dbReference type="Gene3D" id="1.10.287.110">
    <property type="entry name" value="DnaJ domain"/>
    <property type="match status" value="1"/>
</dbReference>
<dbReference type="GO" id="GO:0005524">
    <property type="term" value="F:ATP binding"/>
    <property type="evidence" value="ECO:0007669"/>
    <property type="project" value="InterPro"/>
</dbReference>
<feature type="zinc finger region" description="CR-type" evidence="10">
    <location>
        <begin position="127"/>
        <end position="204"/>
    </location>
</feature>
<dbReference type="PROSITE" id="PS50076">
    <property type="entry name" value="DNAJ_2"/>
    <property type="match status" value="1"/>
</dbReference>
<comment type="cofactor">
    <cofactor evidence="9">
        <name>Zn(2+)</name>
        <dbReference type="ChEBI" id="CHEBI:29105"/>
    </cofactor>
    <text evidence="9">Binds 2 Zn(2+) ions per monomer.</text>
</comment>
<feature type="repeat" description="CXXCXGXG motif" evidence="9">
    <location>
        <begin position="156"/>
        <end position="163"/>
    </location>
</feature>
<organism evidence="13 14">
    <name type="scientific">Helicobacter equorum</name>
    <dbReference type="NCBI Taxonomy" id="361872"/>
    <lineage>
        <taxon>Bacteria</taxon>
        <taxon>Pseudomonadati</taxon>
        <taxon>Campylobacterota</taxon>
        <taxon>Epsilonproteobacteria</taxon>
        <taxon>Campylobacterales</taxon>
        <taxon>Helicobacteraceae</taxon>
        <taxon>Helicobacter</taxon>
    </lineage>
</organism>
<dbReference type="Proteomes" id="UP000256514">
    <property type="component" value="Unassembled WGS sequence"/>
</dbReference>
<keyword evidence="1 9" id="KW-0963">Cytoplasm</keyword>
<evidence type="ECO:0000313" key="13">
    <source>
        <dbReference type="EMBL" id="RDU67948.1"/>
    </source>
</evidence>
<dbReference type="AlphaFoldDB" id="A0A3D8IRN0"/>
<dbReference type="InterPro" id="IPR001623">
    <property type="entry name" value="DnaJ_domain"/>
</dbReference>
<keyword evidence="6 9" id="KW-0862">Zinc</keyword>
<evidence type="ECO:0000256" key="7">
    <source>
        <dbReference type="ARBA" id="ARBA00023016"/>
    </source>
</evidence>
<dbReference type="SUPFAM" id="SSF46565">
    <property type="entry name" value="Chaperone J-domain"/>
    <property type="match status" value="1"/>
</dbReference>
<dbReference type="PANTHER" id="PTHR43096:SF48">
    <property type="entry name" value="CHAPERONE PROTEIN DNAJ"/>
    <property type="match status" value="1"/>
</dbReference>
<evidence type="ECO:0000256" key="6">
    <source>
        <dbReference type="ARBA" id="ARBA00022833"/>
    </source>
</evidence>
<sequence>MESLDYYEVLEVTRTSDKESIKKSYRKLALKYHPDRNPDDKDAEERFKLINEAYEVLSDENKRAIYDRYGKEGLNGSGGAQGFGDIFEGFGSIFESFFGGGSTRTKKGEDLHALQELHLSFKEAVFGCTKTIKNIYKVSCQKCNGTGAKDGKLQTCSTCRGEGKTYIRQGFVTFAQTCSACGGTGEKKVENCPACKGKGYENKEESFEVTIPEGVDSGNRIRLQGRGHADKNGKRGDLFLQIHADDDENFIRDGENIYIEVPVFFTSVLLGQSIKIPSLRGELELKLPSNAKDGAQFVFENQGVKILNTSAYGKFVAQITITYPKKLTAEQKELLQKLHESFGNESAPHLSALDQCFAKIKSWFKN</sequence>
<feature type="repeat" description="CXXCXGXG motif" evidence="9">
    <location>
        <begin position="178"/>
        <end position="185"/>
    </location>
</feature>
<evidence type="ECO:0000256" key="3">
    <source>
        <dbReference type="ARBA" id="ARBA00022723"/>
    </source>
</evidence>
<feature type="binding site" evidence="9">
    <location>
        <position position="195"/>
    </location>
    <ligand>
        <name>Zn(2+)</name>
        <dbReference type="ChEBI" id="CHEBI:29105"/>
        <label>1</label>
    </ligand>
</feature>
<dbReference type="PROSITE" id="PS51188">
    <property type="entry name" value="ZF_CR"/>
    <property type="match status" value="1"/>
</dbReference>
<dbReference type="CDD" id="cd06257">
    <property type="entry name" value="DnaJ"/>
    <property type="match status" value="1"/>
</dbReference>
<dbReference type="PRINTS" id="PR00625">
    <property type="entry name" value="JDOMAIN"/>
</dbReference>
<dbReference type="Pfam" id="PF00226">
    <property type="entry name" value="DnaJ"/>
    <property type="match status" value="1"/>
</dbReference>
<dbReference type="NCBIfam" id="TIGR02349">
    <property type="entry name" value="DnaJ_bact"/>
    <property type="match status" value="1"/>
</dbReference>
<gene>
    <name evidence="9 13" type="primary">dnaJ</name>
    <name evidence="13" type="ORF">CQA54_03235</name>
</gene>
<feature type="repeat" description="CXXCXGXG motif" evidence="9">
    <location>
        <begin position="140"/>
        <end position="147"/>
    </location>
</feature>
<evidence type="ECO:0000256" key="4">
    <source>
        <dbReference type="ARBA" id="ARBA00022737"/>
    </source>
</evidence>
<dbReference type="OrthoDB" id="9779889at2"/>
<comment type="domain">
    <text evidence="9">The J domain is necessary and sufficient to stimulate DnaK ATPase activity. Zinc center 1 plays an important role in the autonomous, DnaK-independent chaperone activity of DnaJ. Zinc center 2 is essential for interaction with DnaK and for DnaJ activity.</text>
</comment>
<dbReference type="PROSITE" id="PS00636">
    <property type="entry name" value="DNAJ_1"/>
    <property type="match status" value="1"/>
</dbReference>
<keyword evidence="8 9" id="KW-0143">Chaperone</keyword>
<dbReference type="InterPro" id="IPR002939">
    <property type="entry name" value="DnaJ_C"/>
</dbReference>
<comment type="similarity">
    <text evidence="9">Belongs to the DnaJ family.</text>
</comment>
<evidence type="ECO:0000259" key="11">
    <source>
        <dbReference type="PROSITE" id="PS50076"/>
    </source>
</evidence>
<dbReference type="PANTHER" id="PTHR43096">
    <property type="entry name" value="DNAJ HOMOLOG 1, MITOCHONDRIAL-RELATED"/>
    <property type="match status" value="1"/>
</dbReference>
<keyword evidence="2 9" id="KW-0235">DNA replication</keyword>
<comment type="caution">
    <text evidence="13">The sequence shown here is derived from an EMBL/GenBank/DDBJ whole genome shotgun (WGS) entry which is preliminary data.</text>
</comment>
<dbReference type="EMBL" id="NXLT01000002">
    <property type="protein sequence ID" value="RDU67948.1"/>
    <property type="molecule type" value="Genomic_DNA"/>
</dbReference>
<comment type="subunit">
    <text evidence="9">Homodimer.</text>
</comment>
<dbReference type="GO" id="GO:0009408">
    <property type="term" value="P:response to heat"/>
    <property type="evidence" value="ECO:0007669"/>
    <property type="project" value="InterPro"/>
</dbReference>
<proteinExistence type="inferred from homology"/>
<dbReference type="SUPFAM" id="SSF49493">
    <property type="entry name" value="HSP40/DnaJ peptide-binding domain"/>
    <property type="match status" value="2"/>
</dbReference>
<dbReference type="Gene3D" id="2.60.260.20">
    <property type="entry name" value="Urease metallochaperone UreE, N-terminal domain"/>
    <property type="match status" value="2"/>
</dbReference>
<dbReference type="SMART" id="SM00271">
    <property type="entry name" value="DnaJ"/>
    <property type="match status" value="1"/>
</dbReference>
<dbReference type="CDD" id="cd10747">
    <property type="entry name" value="DnaJ_C"/>
    <property type="match status" value="1"/>
</dbReference>
<evidence type="ECO:0000256" key="5">
    <source>
        <dbReference type="ARBA" id="ARBA00022771"/>
    </source>
</evidence>
<feature type="domain" description="CR-type" evidence="12">
    <location>
        <begin position="127"/>
        <end position="204"/>
    </location>
</feature>
<feature type="binding site" evidence="9">
    <location>
        <position position="159"/>
    </location>
    <ligand>
        <name>Zn(2+)</name>
        <dbReference type="ChEBI" id="CHEBI:29105"/>
        <label>2</label>
    </ligand>
</feature>
<dbReference type="Pfam" id="PF00684">
    <property type="entry name" value="DnaJ_CXXCXGXG"/>
    <property type="match status" value="1"/>
</dbReference>
<feature type="binding site" evidence="9">
    <location>
        <position position="178"/>
    </location>
    <ligand>
        <name>Zn(2+)</name>
        <dbReference type="ChEBI" id="CHEBI:29105"/>
        <label>2</label>
    </ligand>
</feature>
<feature type="domain" description="J" evidence="11">
    <location>
        <begin position="5"/>
        <end position="70"/>
    </location>
</feature>
<feature type="repeat" description="CXXCXGXG motif" evidence="9">
    <location>
        <begin position="192"/>
        <end position="199"/>
    </location>
</feature>
<dbReference type="GO" id="GO:0042026">
    <property type="term" value="P:protein refolding"/>
    <property type="evidence" value="ECO:0007669"/>
    <property type="project" value="TreeGrafter"/>
</dbReference>
<feature type="binding site" evidence="9">
    <location>
        <position position="181"/>
    </location>
    <ligand>
        <name>Zn(2+)</name>
        <dbReference type="ChEBI" id="CHEBI:29105"/>
        <label>2</label>
    </ligand>
</feature>
<dbReference type="GO" id="GO:0006260">
    <property type="term" value="P:DNA replication"/>
    <property type="evidence" value="ECO:0007669"/>
    <property type="project" value="UniProtKB-KW"/>
</dbReference>
<dbReference type="GO" id="GO:0008270">
    <property type="term" value="F:zinc ion binding"/>
    <property type="evidence" value="ECO:0007669"/>
    <property type="project" value="UniProtKB-UniRule"/>
</dbReference>
<dbReference type="Gene3D" id="6.20.20.10">
    <property type="match status" value="2"/>
</dbReference>
<feature type="binding site" evidence="9">
    <location>
        <position position="143"/>
    </location>
    <ligand>
        <name>Zn(2+)</name>
        <dbReference type="ChEBI" id="CHEBI:29105"/>
        <label>1</label>
    </ligand>
</feature>
<evidence type="ECO:0000256" key="1">
    <source>
        <dbReference type="ARBA" id="ARBA00022490"/>
    </source>
</evidence>
<name>A0A3D8IRN0_9HELI</name>
<dbReference type="RefSeq" id="WP_115570754.1">
    <property type="nucleotide sequence ID" value="NZ_NXLT01000002.1"/>
</dbReference>
<dbReference type="InterPro" id="IPR036410">
    <property type="entry name" value="HSP_DnaJ_Cys-rich_dom_sf"/>
</dbReference>
<dbReference type="HAMAP" id="MF_01152">
    <property type="entry name" value="DnaJ"/>
    <property type="match status" value="1"/>
</dbReference>
<keyword evidence="7 9" id="KW-0346">Stress response</keyword>